<dbReference type="EMBL" id="JADIMS010000128">
    <property type="protein sequence ID" value="MBO8450809.1"/>
    <property type="molecule type" value="Genomic_DNA"/>
</dbReference>
<gene>
    <name evidence="2" type="ORF">IAA96_06855</name>
</gene>
<evidence type="ECO:0000313" key="3">
    <source>
        <dbReference type="Proteomes" id="UP000823616"/>
    </source>
</evidence>
<accession>A0A9D9HH31</accession>
<reference evidence="2" key="1">
    <citation type="submission" date="2020-10" db="EMBL/GenBank/DDBJ databases">
        <authorList>
            <person name="Gilroy R."/>
        </authorList>
    </citation>
    <scope>NUCLEOTIDE SEQUENCE</scope>
    <source>
        <strain evidence="2">B3-4054</strain>
    </source>
</reference>
<evidence type="ECO:0000313" key="2">
    <source>
        <dbReference type="EMBL" id="MBO8450809.1"/>
    </source>
</evidence>
<protein>
    <submittedName>
        <fullName evidence="2">Uncharacterized protein</fullName>
    </submittedName>
</protein>
<sequence length="167" mass="19417">MTIYQYRGRNPLVAPLCEYNRTDGNMQRFRFYRFVGKSAGTVDLDQFVIAVDTYSKFVFAYAAITDIDKVVGQEVPQAYEPVELHSEDERPFYEYDPIGYVKEDGTVVRYPQYEKDMKTDRAVNYLPRIHRPAEYPGFPETVARHDPEGQGRSPYYPELYAGQTQTP</sequence>
<dbReference type="AlphaFoldDB" id="A0A9D9HH31"/>
<name>A0A9D9HH31_9SPIR</name>
<proteinExistence type="predicted"/>
<evidence type="ECO:0000256" key="1">
    <source>
        <dbReference type="SAM" id="MobiDB-lite"/>
    </source>
</evidence>
<dbReference type="Proteomes" id="UP000823616">
    <property type="component" value="Unassembled WGS sequence"/>
</dbReference>
<organism evidence="2 3">
    <name type="scientific">Candidatus Avitreponema avistercoris</name>
    <dbReference type="NCBI Taxonomy" id="2840705"/>
    <lineage>
        <taxon>Bacteria</taxon>
        <taxon>Pseudomonadati</taxon>
        <taxon>Spirochaetota</taxon>
        <taxon>Spirochaetia</taxon>
        <taxon>Spirochaetales</taxon>
        <taxon>Candidatus Avitreponema</taxon>
    </lineage>
</organism>
<feature type="region of interest" description="Disordered" evidence="1">
    <location>
        <begin position="136"/>
        <end position="167"/>
    </location>
</feature>
<reference evidence="2" key="2">
    <citation type="journal article" date="2021" name="PeerJ">
        <title>Extensive microbial diversity within the chicken gut microbiome revealed by metagenomics and culture.</title>
        <authorList>
            <person name="Gilroy R."/>
            <person name="Ravi A."/>
            <person name="Getino M."/>
            <person name="Pursley I."/>
            <person name="Horton D.L."/>
            <person name="Alikhan N.F."/>
            <person name="Baker D."/>
            <person name="Gharbi K."/>
            <person name="Hall N."/>
            <person name="Watson M."/>
            <person name="Adriaenssens E.M."/>
            <person name="Foster-Nyarko E."/>
            <person name="Jarju S."/>
            <person name="Secka A."/>
            <person name="Antonio M."/>
            <person name="Oren A."/>
            <person name="Chaudhuri R.R."/>
            <person name="La Ragione R."/>
            <person name="Hildebrand F."/>
            <person name="Pallen M.J."/>
        </authorList>
    </citation>
    <scope>NUCLEOTIDE SEQUENCE</scope>
    <source>
        <strain evidence="2">B3-4054</strain>
    </source>
</reference>
<comment type="caution">
    <text evidence="2">The sequence shown here is derived from an EMBL/GenBank/DDBJ whole genome shotgun (WGS) entry which is preliminary data.</text>
</comment>